<gene>
    <name evidence="2" type="ORF">GCM10009838_86950</name>
</gene>
<dbReference type="Pfam" id="PF09661">
    <property type="entry name" value="DUF2398"/>
    <property type="match status" value="1"/>
</dbReference>
<feature type="compositionally biased region" description="Polar residues" evidence="1">
    <location>
        <begin position="494"/>
        <end position="512"/>
    </location>
</feature>
<proteinExistence type="predicted"/>
<evidence type="ECO:0008006" key="4">
    <source>
        <dbReference type="Google" id="ProtNLM"/>
    </source>
</evidence>
<dbReference type="InterPro" id="IPR013494">
    <property type="entry name" value="CHP02678"/>
</dbReference>
<dbReference type="NCBIfam" id="TIGR02678">
    <property type="entry name" value="TIGR02678 family protein"/>
    <property type="match status" value="1"/>
</dbReference>
<accession>A0ABN2TFK1</accession>
<dbReference type="Proteomes" id="UP001499854">
    <property type="component" value="Unassembled WGS sequence"/>
</dbReference>
<sequence length="512" mass="54105">MTQTPTARPAQPTLTAHRVAADVGPLELADYQKAVRLLLRHPLVTPIWPDAAALPLVRRWADRLRVDLPEVLGYRLVTSADTARLVRVQDELDATQPALTRAGRPFDRRRYAYLVLALAALGRSGTQITLSELAESVAADAARVDGLGMDTERKADRDAFVDAIAFLEARGALRTADGNAAAWAGDPEKAEALYDIDRGITGAVYQPNRVLQHLRSVTELLGDGKGGAARGVSGTSLSGNTQRRSAARRARRLVLEQPAVYYTDVEESLHGQLRGGALAEDLERLTGLVMERRAEGVALIDVSGRLSDARFPAGGTVAQAAVLLAAKIAEQVGKPGVARLPAASAAERLAAAAARIDGALPDRGGFQAVLDALAVDDLEGLGGLAAVGEQDLDAAEPAGARDGDGARETTYPFLPDAWLRAAMHRLAAEFGAGMSSDLRDDPDRLTAQAVVLLASFRLVAPVPGGVLALPLLGRYRSVTAQVKTRAPAIPKPTQPSLFETVSQTPAVEESTL</sequence>
<keyword evidence="3" id="KW-1185">Reference proteome</keyword>
<protein>
    <recommendedName>
        <fullName evidence="4">TIGR02678 family protein</fullName>
    </recommendedName>
</protein>
<dbReference type="RefSeq" id="WP_344663105.1">
    <property type="nucleotide sequence ID" value="NZ_BAAAQM010000096.1"/>
</dbReference>
<comment type="caution">
    <text evidence="2">The sequence shown here is derived from an EMBL/GenBank/DDBJ whole genome shotgun (WGS) entry which is preliminary data.</text>
</comment>
<evidence type="ECO:0000313" key="2">
    <source>
        <dbReference type="EMBL" id="GAA2007244.1"/>
    </source>
</evidence>
<evidence type="ECO:0000313" key="3">
    <source>
        <dbReference type="Proteomes" id="UP001499854"/>
    </source>
</evidence>
<evidence type="ECO:0000256" key="1">
    <source>
        <dbReference type="SAM" id="MobiDB-lite"/>
    </source>
</evidence>
<feature type="region of interest" description="Disordered" evidence="1">
    <location>
        <begin position="488"/>
        <end position="512"/>
    </location>
</feature>
<name>A0ABN2TFK1_9ACTN</name>
<dbReference type="EMBL" id="BAAAQM010000096">
    <property type="protein sequence ID" value="GAA2007244.1"/>
    <property type="molecule type" value="Genomic_DNA"/>
</dbReference>
<reference evidence="2 3" key="1">
    <citation type="journal article" date="2019" name="Int. J. Syst. Evol. Microbiol.">
        <title>The Global Catalogue of Microorganisms (GCM) 10K type strain sequencing project: providing services to taxonomists for standard genome sequencing and annotation.</title>
        <authorList>
            <consortium name="The Broad Institute Genomics Platform"/>
            <consortium name="The Broad Institute Genome Sequencing Center for Infectious Disease"/>
            <person name="Wu L."/>
            <person name="Ma J."/>
        </authorList>
    </citation>
    <scope>NUCLEOTIDE SEQUENCE [LARGE SCALE GENOMIC DNA]</scope>
    <source>
        <strain evidence="2 3">JCM 16013</strain>
    </source>
</reference>
<organism evidence="2 3">
    <name type="scientific">Catenulispora subtropica</name>
    <dbReference type="NCBI Taxonomy" id="450798"/>
    <lineage>
        <taxon>Bacteria</taxon>
        <taxon>Bacillati</taxon>
        <taxon>Actinomycetota</taxon>
        <taxon>Actinomycetes</taxon>
        <taxon>Catenulisporales</taxon>
        <taxon>Catenulisporaceae</taxon>
        <taxon>Catenulispora</taxon>
    </lineage>
</organism>